<keyword evidence="3 6" id="KW-0378">Hydrolase</keyword>
<dbReference type="KEGG" id="cia:BEN51_13395"/>
<protein>
    <submittedName>
        <fullName evidence="8">Peptidase</fullName>
    </submittedName>
</protein>
<feature type="active site" description="Charge relay system" evidence="5 6">
    <location>
        <position position="152"/>
    </location>
</feature>
<evidence type="ECO:0000313" key="9">
    <source>
        <dbReference type="Proteomes" id="UP000264883"/>
    </source>
</evidence>
<dbReference type="SUPFAM" id="SSF52743">
    <property type="entry name" value="Subtilisin-like"/>
    <property type="match status" value="1"/>
</dbReference>
<dbReference type="PANTHER" id="PTHR43806:SF11">
    <property type="entry name" value="CEREVISIN-RELATED"/>
    <property type="match status" value="1"/>
</dbReference>
<dbReference type="InterPro" id="IPR000209">
    <property type="entry name" value="Peptidase_S8/S53_dom"/>
</dbReference>
<dbReference type="PRINTS" id="PR00723">
    <property type="entry name" value="SUBTILISIN"/>
</dbReference>
<evidence type="ECO:0000256" key="6">
    <source>
        <dbReference type="PROSITE-ProRule" id="PRU01240"/>
    </source>
</evidence>
<dbReference type="Gene3D" id="3.40.50.200">
    <property type="entry name" value="Peptidase S8/S53 domain"/>
    <property type="match status" value="1"/>
</dbReference>
<keyword evidence="9" id="KW-1185">Reference proteome</keyword>
<dbReference type="OrthoDB" id="9798386at2"/>
<keyword evidence="4 6" id="KW-0720">Serine protease</keyword>
<dbReference type="InterPro" id="IPR015500">
    <property type="entry name" value="Peptidase_S8_subtilisin-rel"/>
</dbReference>
<dbReference type="InterPro" id="IPR023827">
    <property type="entry name" value="Peptidase_S8_Asp-AS"/>
</dbReference>
<evidence type="ECO:0000313" key="8">
    <source>
        <dbReference type="EMBL" id="ASW44387.1"/>
    </source>
</evidence>
<keyword evidence="2 6" id="KW-0645">Protease</keyword>
<dbReference type="InterPro" id="IPR050131">
    <property type="entry name" value="Peptidase_S8_subtilisin-like"/>
</dbReference>
<evidence type="ECO:0000256" key="4">
    <source>
        <dbReference type="ARBA" id="ARBA00022825"/>
    </source>
</evidence>
<gene>
    <name evidence="8" type="ORF">BEN51_13395</name>
</gene>
<dbReference type="GO" id="GO:0006508">
    <property type="term" value="P:proteolysis"/>
    <property type="evidence" value="ECO:0007669"/>
    <property type="project" value="UniProtKB-KW"/>
</dbReference>
<proteinExistence type="inferred from homology"/>
<accession>A0A343JFS9</accession>
<dbReference type="PROSITE" id="PS00136">
    <property type="entry name" value="SUBTILASE_ASP"/>
    <property type="match status" value="1"/>
</dbReference>
<dbReference type="RefSeq" id="WP_119866512.1">
    <property type="nucleotide sequence ID" value="NZ_CP016786.1"/>
</dbReference>
<sequence>MFFNNKKLDNNLKKYIDFNPNVKYRIIIKYKKFKDNIIRKINSYNGEFINAIEHCKIITARINSKGIKRLIEYPEIEFISFDEYFFLCGTSVTAANKIKLSSNSGLKGTGITIAIIDSGVYPHPDLTNPNNRIIKFVDLINGLNYPYDDNGHGTCIAGIISGNGNNSNGTYKGMAPNSNIICYKAFDKTGKGYISDILYSIDMIINEVEKTNTKILCMPFEMLNYNAFLQNLFSKLIAKAIAQNITCIVPSGSNKNIDGSITGIALCNDCITVSGYDSTYKPLPKSYTYSSVGPYKKSNKPNLCAACVDIVSLNSNTNYVSERDGIKLYPPKLNSSYKTFTGTSLAAAYVAGICALIYETNQNLTPKDVLSLLELSCEKLDIPDNCQGNGKININNIFKNEKK</sequence>
<dbReference type="EMBL" id="CP016786">
    <property type="protein sequence ID" value="ASW44387.1"/>
    <property type="molecule type" value="Genomic_DNA"/>
</dbReference>
<dbReference type="AlphaFoldDB" id="A0A343JFS9"/>
<feature type="domain" description="Peptidase S8/S53" evidence="7">
    <location>
        <begin position="108"/>
        <end position="390"/>
    </location>
</feature>
<dbReference type="PANTHER" id="PTHR43806">
    <property type="entry name" value="PEPTIDASE S8"/>
    <property type="match status" value="1"/>
</dbReference>
<dbReference type="Pfam" id="PF00082">
    <property type="entry name" value="Peptidase_S8"/>
    <property type="match status" value="1"/>
</dbReference>
<comment type="similarity">
    <text evidence="1 6">Belongs to the peptidase S8 family.</text>
</comment>
<evidence type="ECO:0000256" key="2">
    <source>
        <dbReference type="ARBA" id="ARBA00022670"/>
    </source>
</evidence>
<evidence type="ECO:0000256" key="5">
    <source>
        <dbReference type="PIRSR" id="PIRSR615500-1"/>
    </source>
</evidence>
<reference evidence="8 9" key="1">
    <citation type="submission" date="2016-08" db="EMBL/GenBank/DDBJ databases">
        <title>Complete Genome Sequence Of The Indigo Reducing Clostridium isatidis DSM15098.</title>
        <authorList>
            <person name="Little G.T."/>
            <person name="Minton N.P."/>
        </authorList>
    </citation>
    <scope>NUCLEOTIDE SEQUENCE [LARGE SCALE GENOMIC DNA]</scope>
    <source>
        <strain evidence="8 9">DSM 15098</strain>
    </source>
</reference>
<feature type="active site" description="Charge relay system" evidence="5 6">
    <location>
        <position position="117"/>
    </location>
</feature>
<dbReference type="InterPro" id="IPR036852">
    <property type="entry name" value="Peptidase_S8/S53_dom_sf"/>
</dbReference>
<evidence type="ECO:0000256" key="3">
    <source>
        <dbReference type="ARBA" id="ARBA00022801"/>
    </source>
</evidence>
<name>A0A343JFS9_9CLOT</name>
<dbReference type="GO" id="GO:0004252">
    <property type="term" value="F:serine-type endopeptidase activity"/>
    <property type="evidence" value="ECO:0007669"/>
    <property type="project" value="UniProtKB-UniRule"/>
</dbReference>
<dbReference type="InterPro" id="IPR022398">
    <property type="entry name" value="Peptidase_S8_His-AS"/>
</dbReference>
<dbReference type="PROSITE" id="PS51892">
    <property type="entry name" value="SUBTILASE"/>
    <property type="match status" value="1"/>
</dbReference>
<dbReference type="Proteomes" id="UP000264883">
    <property type="component" value="Chromosome"/>
</dbReference>
<feature type="active site" description="Charge relay system" evidence="5 6">
    <location>
        <position position="344"/>
    </location>
</feature>
<evidence type="ECO:0000256" key="1">
    <source>
        <dbReference type="ARBA" id="ARBA00011073"/>
    </source>
</evidence>
<evidence type="ECO:0000259" key="7">
    <source>
        <dbReference type="Pfam" id="PF00082"/>
    </source>
</evidence>
<organism evidence="8 9">
    <name type="scientific">Clostridium isatidis</name>
    <dbReference type="NCBI Taxonomy" id="182773"/>
    <lineage>
        <taxon>Bacteria</taxon>
        <taxon>Bacillati</taxon>
        <taxon>Bacillota</taxon>
        <taxon>Clostridia</taxon>
        <taxon>Eubacteriales</taxon>
        <taxon>Clostridiaceae</taxon>
        <taxon>Clostridium</taxon>
    </lineage>
</organism>
<dbReference type="PROSITE" id="PS00137">
    <property type="entry name" value="SUBTILASE_HIS"/>
    <property type="match status" value="1"/>
</dbReference>